<dbReference type="PRINTS" id="PR00455">
    <property type="entry name" value="HTHTETR"/>
</dbReference>
<feature type="region of interest" description="Disordered" evidence="5">
    <location>
        <begin position="1"/>
        <end position="26"/>
    </location>
</feature>
<evidence type="ECO:0000256" key="3">
    <source>
        <dbReference type="ARBA" id="ARBA00023163"/>
    </source>
</evidence>
<organism evidence="7 8">
    <name type="scientific">Nocardioides endophyticus</name>
    <dbReference type="NCBI Taxonomy" id="1353775"/>
    <lineage>
        <taxon>Bacteria</taxon>
        <taxon>Bacillati</taxon>
        <taxon>Actinomycetota</taxon>
        <taxon>Actinomycetes</taxon>
        <taxon>Propionibacteriales</taxon>
        <taxon>Nocardioidaceae</taxon>
        <taxon>Nocardioides</taxon>
    </lineage>
</organism>
<evidence type="ECO:0000256" key="4">
    <source>
        <dbReference type="PROSITE-ProRule" id="PRU00335"/>
    </source>
</evidence>
<dbReference type="InterPro" id="IPR050109">
    <property type="entry name" value="HTH-type_TetR-like_transc_reg"/>
</dbReference>
<feature type="compositionally biased region" description="Polar residues" evidence="5">
    <location>
        <begin position="1"/>
        <end position="10"/>
    </location>
</feature>
<dbReference type="Proteomes" id="UP001499882">
    <property type="component" value="Unassembled WGS sequence"/>
</dbReference>
<evidence type="ECO:0000259" key="6">
    <source>
        <dbReference type="PROSITE" id="PS50977"/>
    </source>
</evidence>
<accession>A0ABP8YY80</accession>
<dbReference type="Gene3D" id="1.10.357.10">
    <property type="entry name" value="Tetracycline Repressor, domain 2"/>
    <property type="match status" value="1"/>
</dbReference>
<dbReference type="PANTHER" id="PTHR30055:SF148">
    <property type="entry name" value="TETR-FAMILY TRANSCRIPTIONAL REGULATOR"/>
    <property type="match status" value="1"/>
</dbReference>
<dbReference type="Pfam" id="PF00440">
    <property type="entry name" value="TetR_N"/>
    <property type="match status" value="1"/>
</dbReference>
<proteinExistence type="predicted"/>
<dbReference type="InterPro" id="IPR001647">
    <property type="entry name" value="HTH_TetR"/>
</dbReference>
<evidence type="ECO:0000256" key="1">
    <source>
        <dbReference type="ARBA" id="ARBA00023015"/>
    </source>
</evidence>
<keyword evidence="2 4" id="KW-0238">DNA-binding</keyword>
<keyword evidence="1" id="KW-0805">Transcription regulation</keyword>
<feature type="domain" description="HTH tetR-type" evidence="6">
    <location>
        <begin position="25"/>
        <end position="85"/>
    </location>
</feature>
<dbReference type="SUPFAM" id="SSF48498">
    <property type="entry name" value="Tetracyclin repressor-like, C-terminal domain"/>
    <property type="match status" value="1"/>
</dbReference>
<keyword evidence="3" id="KW-0804">Transcription</keyword>
<dbReference type="InterPro" id="IPR036271">
    <property type="entry name" value="Tet_transcr_reg_TetR-rel_C_sf"/>
</dbReference>
<dbReference type="SUPFAM" id="SSF46689">
    <property type="entry name" value="Homeodomain-like"/>
    <property type="match status" value="1"/>
</dbReference>
<dbReference type="InterPro" id="IPR009057">
    <property type="entry name" value="Homeodomain-like_sf"/>
</dbReference>
<sequence length="225" mass="24193">MSDVSITGMTSGEAPRRGRGRPRTPGAEEKILTAALDEYGERGWAGFTMDGVARRAGVGKSTVYLRWADKDALLTNAVTNRGMELTAVDTGSFEGDLKQLAVNMLRHFHSSGGWAAMRVTFDCASSPERLGDFSEAVSQVHGRQVEQICLRAVERGEMIEDFPLGVVTETIYGAAIVNSLSERLEGRTDGDAAIETRAAFVVAMVLDGIATEQARRTSPSGEPHS</sequence>
<keyword evidence="8" id="KW-1185">Reference proteome</keyword>
<evidence type="ECO:0000313" key="8">
    <source>
        <dbReference type="Proteomes" id="UP001499882"/>
    </source>
</evidence>
<evidence type="ECO:0000256" key="5">
    <source>
        <dbReference type="SAM" id="MobiDB-lite"/>
    </source>
</evidence>
<protein>
    <recommendedName>
        <fullName evidence="6">HTH tetR-type domain-containing protein</fullName>
    </recommendedName>
</protein>
<name>A0ABP8YY80_9ACTN</name>
<dbReference type="PROSITE" id="PS50977">
    <property type="entry name" value="HTH_TETR_2"/>
    <property type="match status" value="1"/>
</dbReference>
<dbReference type="InterPro" id="IPR011075">
    <property type="entry name" value="TetR_C"/>
</dbReference>
<feature type="DNA-binding region" description="H-T-H motif" evidence="4">
    <location>
        <begin position="48"/>
        <end position="67"/>
    </location>
</feature>
<dbReference type="EMBL" id="BAABKN010000015">
    <property type="protein sequence ID" value="GAA4740420.1"/>
    <property type="molecule type" value="Genomic_DNA"/>
</dbReference>
<gene>
    <name evidence="7" type="ORF">GCM10023350_26080</name>
</gene>
<dbReference type="PANTHER" id="PTHR30055">
    <property type="entry name" value="HTH-TYPE TRANSCRIPTIONAL REGULATOR RUTR"/>
    <property type="match status" value="1"/>
</dbReference>
<evidence type="ECO:0000256" key="2">
    <source>
        <dbReference type="ARBA" id="ARBA00023125"/>
    </source>
</evidence>
<comment type="caution">
    <text evidence="7">The sequence shown here is derived from an EMBL/GenBank/DDBJ whole genome shotgun (WGS) entry which is preliminary data.</text>
</comment>
<dbReference type="Pfam" id="PF16859">
    <property type="entry name" value="TetR_C_11"/>
    <property type="match status" value="1"/>
</dbReference>
<reference evidence="8" key="1">
    <citation type="journal article" date="2019" name="Int. J. Syst. Evol. Microbiol.">
        <title>The Global Catalogue of Microorganisms (GCM) 10K type strain sequencing project: providing services to taxonomists for standard genome sequencing and annotation.</title>
        <authorList>
            <consortium name="The Broad Institute Genomics Platform"/>
            <consortium name="The Broad Institute Genome Sequencing Center for Infectious Disease"/>
            <person name="Wu L."/>
            <person name="Ma J."/>
        </authorList>
    </citation>
    <scope>NUCLEOTIDE SEQUENCE [LARGE SCALE GENOMIC DNA]</scope>
    <source>
        <strain evidence="8">JCM 18532</strain>
    </source>
</reference>
<evidence type="ECO:0000313" key="7">
    <source>
        <dbReference type="EMBL" id="GAA4740420.1"/>
    </source>
</evidence>
<dbReference type="Gene3D" id="1.10.10.60">
    <property type="entry name" value="Homeodomain-like"/>
    <property type="match status" value="1"/>
</dbReference>